<keyword evidence="5" id="KW-1185">Reference proteome</keyword>
<feature type="domain" description="Copper amine oxidase-like N-terminal" evidence="3">
    <location>
        <begin position="35"/>
        <end position="157"/>
    </location>
</feature>
<gene>
    <name evidence="4" type="ORF">ABNX05_15515</name>
</gene>
<dbReference type="SUPFAM" id="SSF55383">
    <property type="entry name" value="Copper amine oxidase, domain N"/>
    <property type="match status" value="2"/>
</dbReference>
<name>A0ABV1MU39_9BACI</name>
<protein>
    <submittedName>
        <fullName evidence="4">Copper amine oxidase N-terminal domain-containing protein</fullName>
    </submittedName>
</protein>
<evidence type="ECO:0000256" key="1">
    <source>
        <dbReference type="ARBA" id="ARBA00022729"/>
    </source>
</evidence>
<keyword evidence="1 2" id="KW-0732">Signal</keyword>
<dbReference type="Gene3D" id="3.30.457.10">
    <property type="entry name" value="Copper amine oxidase-like, N-terminal domain"/>
    <property type="match status" value="2"/>
</dbReference>
<sequence>MFKRFNIVLIAFITTTFLFTSHNTASANDTIKVFVNTKEVVLDQKPIITNDRTLVPLRFVSEYLGNGVKWDSKKKVVTIVYSIENTNYTVVLPIGQKTATITSSSYLNNHGVEEVEHIQSDAPSQIINGRTVVPLRFIGELLGIDVRWDYQNTDIYISSIGVNLIPSDFEKDVYDKELRKVRDFGKPTVNYEKFLALDADHFNSIDLDYLFAKKPSVDIFGAPESFRDGINEIIISGPIKTNYLNMMIYKGKDLPILSYPDVTAESTATIIEGMTYDEVVNIFGGPGVLSGKGTLREEYKWVSSTEKGEAYFTFVKKNNSLYVTPSPFRSYSWEKFY</sequence>
<dbReference type="EMBL" id="JBEGDG010000011">
    <property type="protein sequence ID" value="MEQ6356036.1"/>
    <property type="molecule type" value="Genomic_DNA"/>
</dbReference>
<reference evidence="4 5" key="1">
    <citation type="submission" date="2024-06" db="EMBL/GenBank/DDBJ databases">
        <title>Lysinibacillus zambalefons sp. nov., a Novel Firmicute Isolated from the Poon Bato Zambales Hyperalkaline Spring.</title>
        <authorList>
            <person name="Aja J.A."/>
            <person name="Lazaro J.E.H."/>
            <person name="Llorin L.D."/>
            <person name="Lim K.R."/>
            <person name="Teodosio J."/>
            <person name="Dalisay D.S."/>
        </authorList>
    </citation>
    <scope>NUCLEOTIDE SEQUENCE [LARGE SCALE GENOMIC DNA]</scope>
    <source>
        <strain evidence="4 5">M3</strain>
    </source>
</reference>
<feature type="signal peptide" evidence="2">
    <location>
        <begin position="1"/>
        <end position="27"/>
    </location>
</feature>
<feature type="chain" id="PRO_5045216998" evidence="2">
    <location>
        <begin position="28"/>
        <end position="337"/>
    </location>
</feature>
<evidence type="ECO:0000256" key="2">
    <source>
        <dbReference type="SAM" id="SignalP"/>
    </source>
</evidence>
<evidence type="ECO:0000259" key="3">
    <source>
        <dbReference type="Pfam" id="PF07833"/>
    </source>
</evidence>
<dbReference type="Gene3D" id="3.30.1450.10">
    <property type="match status" value="1"/>
</dbReference>
<dbReference type="InterPro" id="IPR036582">
    <property type="entry name" value="Mao_N_sf"/>
</dbReference>
<dbReference type="Pfam" id="PF07833">
    <property type="entry name" value="Cu_amine_oxidN1"/>
    <property type="match status" value="1"/>
</dbReference>
<accession>A0ABV1MU39</accession>
<comment type="caution">
    <text evidence="4">The sequence shown here is derived from an EMBL/GenBank/DDBJ whole genome shotgun (WGS) entry which is preliminary data.</text>
</comment>
<proteinExistence type="predicted"/>
<dbReference type="InterPro" id="IPR012854">
    <property type="entry name" value="Cu_amine_oxidase-like_N"/>
</dbReference>
<dbReference type="Proteomes" id="UP001478862">
    <property type="component" value="Unassembled WGS sequence"/>
</dbReference>
<dbReference type="RefSeq" id="WP_349660546.1">
    <property type="nucleotide sequence ID" value="NZ_JBEGDG010000011.1"/>
</dbReference>
<evidence type="ECO:0000313" key="4">
    <source>
        <dbReference type="EMBL" id="MEQ6356036.1"/>
    </source>
</evidence>
<organism evidence="4 5">
    <name type="scientific">Lysinibacillus zambalensis</name>
    <dbReference type="NCBI Taxonomy" id="3160866"/>
    <lineage>
        <taxon>Bacteria</taxon>
        <taxon>Bacillati</taxon>
        <taxon>Bacillota</taxon>
        <taxon>Bacilli</taxon>
        <taxon>Bacillales</taxon>
        <taxon>Bacillaceae</taxon>
        <taxon>Lysinibacillus</taxon>
    </lineage>
</organism>
<dbReference type="InterPro" id="IPR037873">
    <property type="entry name" value="BamE-like"/>
</dbReference>
<evidence type="ECO:0000313" key="5">
    <source>
        <dbReference type="Proteomes" id="UP001478862"/>
    </source>
</evidence>